<evidence type="ECO:0000256" key="2">
    <source>
        <dbReference type="SAM" id="Phobius"/>
    </source>
</evidence>
<gene>
    <name evidence="3" type="ORF">JW886_05770</name>
</gene>
<evidence type="ECO:0000256" key="1">
    <source>
        <dbReference type="SAM" id="MobiDB-lite"/>
    </source>
</evidence>
<reference evidence="3 4" key="1">
    <citation type="submission" date="2021-02" db="EMBL/GenBank/DDBJ databases">
        <title>Complete genome sequence of Lactococcus lactis strain K_LL004.</title>
        <authorList>
            <person name="Kim H.B."/>
        </authorList>
    </citation>
    <scope>NUCLEOTIDE SEQUENCE [LARGE SCALE GENOMIC DNA]</scope>
    <source>
        <strain evidence="3 4">K_LL004</strain>
    </source>
</reference>
<accession>A0AA45QR29</accession>
<protein>
    <submittedName>
        <fullName evidence="3">Uncharacterized protein</fullName>
    </submittedName>
</protein>
<dbReference type="EMBL" id="CP070872">
    <property type="protein sequence ID" value="QSE75986.1"/>
    <property type="molecule type" value="Genomic_DNA"/>
</dbReference>
<keyword evidence="2" id="KW-0812">Transmembrane</keyword>
<dbReference type="RefSeq" id="WP_205871540.1">
    <property type="nucleotide sequence ID" value="NZ_CP070872.1"/>
</dbReference>
<name>A0AA45QR29_9LACT</name>
<evidence type="ECO:0000313" key="3">
    <source>
        <dbReference type="EMBL" id="QSE75986.1"/>
    </source>
</evidence>
<feature type="transmembrane region" description="Helical" evidence="2">
    <location>
        <begin position="6"/>
        <end position="27"/>
    </location>
</feature>
<dbReference type="AlphaFoldDB" id="A0AA45QR29"/>
<keyword evidence="4" id="KW-1185">Reference proteome</keyword>
<organism evidence="3 4">
    <name type="scientific">Lactococcus taiwanensis</name>
    <dbReference type="NCBI Taxonomy" id="1151742"/>
    <lineage>
        <taxon>Bacteria</taxon>
        <taxon>Bacillati</taxon>
        <taxon>Bacillota</taxon>
        <taxon>Bacilli</taxon>
        <taxon>Lactobacillales</taxon>
        <taxon>Streptococcaceae</taxon>
        <taxon>Lactococcus</taxon>
    </lineage>
</organism>
<keyword evidence="2" id="KW-0472">Membrane</keyword>
<sequence>MEKKKWFLYLGIILAVLVVCIGGDYFISHPNESAQTKATKVSSRVQKSSNDVIKKENSPKSTNKRIETSYSNTSSTLLESKKAAQNITTERSTTQTEKNNLGEDLKVINQTATAEEVYVKYPYGRQMNFERATSEKLEALENQYTLKGMTNLKDDYDGQIKSVIIFE</sequence>
<dbReference type="Proteomes" id="UP000663608">
    <property type="component" value="Chromosome"/>
</dbReference>
<feature type="region of interest" description="Disordered" evidence="1">
    <location>
        <begin position="36"/>
        <end position="72"/>
    </location>
</feature>
<keyword evidence="2" id="KW-1133">Transmembrane helix</keyword>
<proteinExistence type="predicted"/>
<evidence type="ECO:0000313" key="4">
    <source>
        <dbReference type="Proteomes" id="UP000663608"/>
    </source>
</evidence>
<dbReference type="KEGG" id="lti:JW886_05770"/>
<feature type="compositionally biased region" description="Polar residues" evidence="1">
    <location>
        <begin position="36"/>
        <end position="51"/>
    </location>
</feature>